<accession>A0A0N9NAL6</accession>
<dbReference type="InterPro" id="IPR032466">
    <property type="entry name" value="Metal_Hydrolase"/>
</dbReference>
<dbReference type="Pfam" id="PF02126">
    <property type="entry name" value="PTE"/>
    <property type="match status" value="1"/>
</dbReference>
<proteinExistence type="inferred from homology"/>
<dbReference type="Proteomes" id="UP000063789">
    <property type="component" value="Chromosome"/>
</dbReference>
<evidence type="ECO:0000256" key="5">
    <source>
        <dbReference type="PROSITE-ProRule" id="PRU00679"/>
    </source>
</evidence>
<comment type="cofactor">
    <cofactor evidence="4">
        <name>a divalent metal cation</name>
        <dbReference type="ChEBI" id="CHEBI:60240"/>
    </cofactor>
    <text evidence="4">Binds 2 divalent metal cations per subunit.</text>
</comment>
<evidence type="ECO:0000313" key="6">
    <source>
        <dbReference type="EMBL" id="ALG84570.1"/>
    </source>
</evidence>
<dbReference type="GO" id="GO:0016787">
    <property type="term" value="F:hydrolase activity"/>
    <property type="evidence" value="ECO:0007669"/>
    <property type="project" value="UniProtKB-KW"/>
</dbReference>
<reference evidence="7" key="1">
    <citation type="submission" date="2015-06" db="EMBL/GenBank/DDBJ databases">
        <title>Complete genome sequence and metabolic analysis of phthalate degradation pathway in Gordonia sp. QH-11.</title>
        <authorList>
            <person name="Jin D."/>
            <person name="Kong X."/>
            <person name="Bai Z."/>
        </authorList>
    </citation>
    <scope>NUCLEOTIDE SEQUENCE [LARGE SCALE GENOMIC DNA]</scope>
    <source>
        <strain evidence="7">QH-11</strain>
    </source>
</reference>
<feature type="modified residue" description="N6-carboxylysine" evidence="3 5">
    <location>
        <position position="148"/>
    </location>
</feature>
<feature type="binding site" evidence="4">
    <location>
        <position position="267"/>
    </location>
    <ligand>
        <name>Zn(2+)</name>
        <dbReference type="ChEBI" id="CHEBI:29105"/>
        <label>1</label>
    </ligand>
</feature>
<dbReference type="EMBL" id="CP011853">
    <property type="protein sequence ID" value="ALG84570.1"/>
    <property type="molecule type" value="Genomic_DNA"/>
</dbReference>
<gene>
    <name evidence="6" type="ORF">ACH46_08770</name>
</gene>
<evidence type="ECO:0000256" key="3">
    <source>
        <dbReference type="PIRSR" id="PIRSR601559-50"/>
    </source>
</evidence>
<feature type="binding site" evidence="4">
    <location>
        <position position="181"/>
    </location>
    <ligand>
        <name>Zn(2+)</name>
        <dbReference type="ChEBI" id="CHEBI:29105"/>
        <label>2</label>
    </ligand>
</feature>
<dbReference type="PANTHER" id="PTHR10819">
    <property type="entry name" value="PHOSPHOTRIESTERASE-RELATED"/>
    <property type="match status" value="1"/>
</dbReference>
<evidence type="ECO:0000256" key="4">
    <source>
        <dbReference type="PIRSR" id="PIRSR601559-51"/>
    </source>
</evidence>
<dbReference type="AlphaFoldDB" id="A0A0N9NAL6"/>
<dbReference type="KEGG" id="goq:ACH46_08770"/>
<dbReference type="OrthoDB" id="9795018at2"/>
<dbReference type="InterPro" id="IPR001559">
    <property type="entry name" value="Phosphotriesterase"/>
</dbReference>
<dbReference type="SUPFAM" id="SSF51556">
    <property type="entry name" value="Metallo-dependent hydrolases"/>
    <property type="match status" value="1"/>
</dbReference>
<protein>
    <submittedName>
        <fullName evidence="6">Phosphotriesterase</fullName>
    </submittedName>
</protein>
<keyword evidence="2" id="KW-0378">Hydrolase</keyword>
<feature type="binding site" description="via carbamate group" evidence="4">
    <location>
        <position position="148"/>
    </location>
    <ligand>
        <name>Zn(2+)</name>
        <dbReference type="ChEBI" id="CHEBI:29105"/>
        <label>2</label>
    </ligand>
</feature>
<dbReference type="PROSITE" id="PS51347">
    <property type="entry name" value="PHOSPHOTRIESTERASE_2"/>
    <property type="match status" value="1"/>
</dbReference>
<feature type="binding site" evidence="4">
    <location>
        <position position="210"/>
    </location>
    <ligand>
        <name>Zn(2+)</name>
        <dbReference type="ChEBI" id="CHEBI:29105"/>
        <label>2</label>
    </ligand>
</feature>
<evidence type="ECO:0000313" key="7">
    <source>
        <dbReference type="Proteomes" id="UP000063789"/>
    </source>
</evidence>
<dbReference type="STRING" id="1136941.ACH46_08770"/>
<sequence>MTVVETVKGQVDVDDLGQVLMHEHVFTIGTEIRENYPNYPDPWDEDERVADAVTKLNEVSSRGVRTIVDPTVIGLGRYIPRIQRINAQADINIIVATGIYTYHDEPVQFHFTGPGKAVDLGVDPMSALFVGDIRDGIADTGVKAGLLKCAIDEAGLTPGVERVMRAVAQAHVETGTPITVHTHVGNEGGLIAARVFDEEGCDMSKVVLGHSGDSTDLDYLKKLADTGAVLGMDRFGIDLFSPFEARVRMVAEMVAAGFVSQMVLSHDASCYSDFFPEAARQAALPNWHYTHIHDDVLPALRERGVSDEQITTMLVDNPRAYFTPAS</sequence>
<dbReference type="RefSeq" id="WP_062392560.1">
    <property type="nucleotide sequence ID" value="NZ_CP011853.1"/>
</dbReference>
<evidence type="ECO:0000256" key="2">
    <source>
        <dbReference type="ARBA" id="ARBA00022801"/>
    </source>
</evidence>
<name>A0A0N9NAL6_9ACTN</name>
<evidence type="ECO:0000256" key="1">
    <source>
        <dbReference type="ARBA" id="ARBA00022723"/>
    </source>
</evidence>
<keyword evidence="7" id="KW-1185">Reference proteome</keyword>
<comment type="similarity">
    <text evidence="5">Belongs to the metallo-dependent hydrolases superfamily. Phosphotriesterase family.</text>
</comment>
<feature type="binding site" evidence="4">
    <location>
        <position position="24"/>
    </location>
    <ligand>
        <name>Zn(2+)</name>
        <dbReference type="ChEBI" id="CHEBI:29105"/>
        <label>1</label>
    </ligand>
</feature>
<dbReference type="Gene3D" id="3.20.20.140">
    <property type="entry name" value="Metal-dependent hydrolases"/>
    <property type="match status" value="1"/>
</dbReference>
<organism evidence="6 7">
    <name type="scientific">Gordonia phthalatica</name>
    <dbReference type="NCBI Taxonomy" id="1136941"/>
    <lineage>
        <taxon>Bacteria</taxon>
        <taxon>Bacillati</taxon>
        <taxon>Actinomycetota</taxon>
        <taxon>Actinomycetes</taxon>
        <taxon>Mycobacteriales</taxon>
        <taxon>Gordoniaceae</taxon>
        <taxon>Gordonia</taxon>
    </lineage>
</organism>
<feature type="binding site" evidence="4">
    <location>
        <position position="22"/>
    </location>
    <ligand>
        <name>Zn(2+)</name>
        <dbReference type="ChEBI" id="CHEBI:29105"/>
        <label>1</label>
    </ligand>
</feature>
<feature type="binding site" description="via carbamate group" evidence="4">
    <location>
        <position position="148"/>
    </location>
    <ligand>
        <name>Zn(2+)</name>
        <dbReference type="ChEBI" id="CHEBI:29105"/>
        <label>1</label>
    </ligand>
</feature>
<keyword evidence="1 4" id="KW-0479">Metal-binding</keyword>
<dbReference type="GO" id="GO:0008270">
    <property type="term" value="F:zinc ion binding"/>
    <property type="evidence" value="ECO:0007669"/>
    <property type="project" value="InterPro"/>
</dbReference>
<dbReference type="PATRIC" id="fig|1136941.3.peg.1785"/>
<reference evidence="6 7" key="2">
    <citation type="journal article" date="2017" name="Int. J. Syst. Evol. Microbiol.">
        <title>Gordonia phthalatica sp. nov., a di-n-butyl phthalate-degrading bacterium isolated from activated sludge.</title>
        <authorList>
            <person name="Jin D."/>
            <person name="Kong X."/>
            <person name="Jia M."/>
            <person name="Yu X."/>
            <person name="Wang X."/>
            <person name="Zhuang X."/>
            <person name="Deng Y."/>
            <person name="Bai Z."/>
        </authorList>
    </citation>
    <scope>NUCLEOTIDE SEQUENCE [LARGE SCALE GENOMIC DNA]</scope>
    <source>
        <strain evidence="6 7">QH-11</strain>
    </source>
</reference>
<dbReference type="PANTHER" id="PTHR10819:SF3">
    <property type="entry name" value="PHOSPHOTRIESTERASE-RELATED PROTEIN"/>
    <property type="match status" value="1"/>
</dbReference>